<feature type="transmembrane region" description="Helical" evidence="2">
    <location>
        <begin position="12"/>
        <end position="34"/>
    </location>
</feature>
<reference evidence="3" key="1">
    <citation type="submission" date="2020-08" db="EMBL/GenBank/DDBJ databases">
        <title>Multicomponent nature underlies the extraordinary mechanical properties of spider dragline silk.</title>
        <authorList>
            <person name="Kono N."/>
            <person name="Nakamura H."/>
            <person name="Mori M."/>
            <person name="Yoshida Y."/>
            <person name="Ohtoshi R."/>
            <person name="Malay A.D."/>
            <person name="Moran D.A.P."/>
            <person name="Tomita M."/>
            <person name="Numata K."/>
            <person name="Arakawa K."/>
        </authorList>
    </citation>
    <scope>NUCLEOTIDE SEQUENCE</scope>
</reference>
<protein>
    <submittedName>
        <fullName evidence="3">Uncharacterized protein</fullName>
    </submittedName>
</protein>
<keyword evidence="2" id="KW-0812">Transmembrane</keyword>
<dbReference type="EMBL" id="BMAW01059244">
    <property type="protein sequence ID" value="GFT20256.1"/>
    <property type="molecule type" value="Genomic_DNA"/>
</dbReference>
<feature type="region of interest" description="Disordered" evidence="1">
    <location>
        <begin position="76"/>
        <end position="95"/>
    </location>
</feature>
<keyword evidence="4" id="KW-1185">Reference proteome</keyword>
<organism evidence="3 4">
    <name type="scientific">Nephila pilipes</name>
    <name type="common">Giant wood spider</name>
    <name type="synonym">Nephila maculata</name>
    <dbReference type="NCBI Taxonomy" id="299642"/>
    <lineage>
        <taxon>Eukaryota</taxon>
        <taxon>Metazoa</taxon>
        <taxon>Ecdysozoa</taxon>
        <taxon>Arthropoda</taxon>
        <taxon>Chelicerata</taxon>
        <taxon>Arachnida</taxon>
        <taxon>Araneae</taxon>
        <taxon>Araneomorphae</taxon>
        <taxon>Entelegynae</taxon>
        <taxon>Araneoidea</taxon>
        <taxon>Nephilidae</taxon>
        <taxon>Nephila</taxon>
    </lineage>
</organism>
<evidence type="ECO:0000313" key="4">
    <source>
        <dbReference type="Proteomes" id="UP000887013"/>
    </source>
</evidence>
<accession>A0A8X6NLR9</accession>
<keyword evidence="2" id="KW-0472">Membrane</keyword>
<gene>
    <name evidence="3" type="ORF">NPIL_58321</name>
</gene>
<dbReference type="Proteomes" id="UP000887013">
    <property type="component" value="Unassembled WGS sequence"/>
</dbReference>
<sequence>MRKSLCILCKNHLLYVFLTLTTAICSEALTFLYASKKSEHESSIDFIVRGFVWTCYCWWEEWIDLEVIIGKYADRWQGSPNSSQPPPEEKFPSNR</sequence>
<dbReference type="AlphaFoldDB" id="A0A8X6NLR9"/>
<proteinExistence type="predicted"/>
<keyword evidence="2" id="KW-1133">Transmembrane helix</keyword>
<name>A0A8X6NLR9_NEPPI</name>
<evidence type="ECO:0000313" key="3">
    <source>
        <dbReference type="EMBL" id="GFT20256.1"/>
    </source>
</evidence>
<comment type="caution">
    <text evidence="3">The sequence shown here is derived from an EMBL/GenBank/DDBJ whole genome shotgun (WGS) entry which is preliminary data.</text>
</comment>
<evidence type="ECO:0000256" key="2">
    <source>
        <dbReference type="SAM" id="Phobius"/>
    </source>
</evidence>
<evidence type="ECO:0000256" key="1">
    <source>
        <dbReference type="SAM" id="MobiDB-lite"/>
    </source>
</evidence>